<accession>A0A516NI35</accession>
<dbReference type="RefSeq" id="WP_143980146.1">
    <property type="nucleotide sequence ID" value="NZ_CP041695.1"/>
</dbReference>
<reference evidence="1 2" key="1">
    <citation type="submission" date="2019-07" db="EMBL/GenBank/DDBJ databases">
        <title>Complete Genome Sequence and Methylome Analysis of Nocardia otitidis-caviarum NEB252.</title>
        <authorList>
            <person name="Fomenkov A."/>
            <person name="Anton B.P."/>
            <person name="Vincze T."/>
            <person name="Roberts R.J."/>
        </authorList>
    </citation>
    <scope>NUCLEOTIDE SEQUENCE [LARGE SCALE GENOMIC DNA]</scope>
    <source>
        <strain evidence="1 2">NEB252</strain>
    </source>
</reference>
<evidence type="ECO:0000313" key="1">
    <source>
        <dbReference type="EMBL" id="QDP78578.1"/>
    </source>
</evidence>
<protein>
    <recommendedName>
        <fullName evidence="3">Lipoprotein</fullName>
    </recommendedName>
</protein>
<name>A0A516NI35_9NOCA</name>
<proteinExistence type="predicted"/>
<dbReference type="PROSITE" id="PS51257">
    <property type="entry name" value="PROKAR_LIPOPROTEIN"/>
    <property type="match status" value="1"/>
</dbReference>
<dbReference type="Proteomes" id="UP000317039">
    <property type="component" value="Chromosome"/>
</dbReference>
<dbReference type="AlphaFoldDB" id="A0A516NI35"/>
<gene>
    <name evidence="1" type="ORF">FOH10_07325</name>
</gene>
<evidence type="ECO:0008006" key="3">
    <source>
        <dbReference type="Google" id="ProtNLM"/>
    </source>
</evidence>
<evidence type="ECO:0000313" key="2">
    <source>
        <dbReference type="Proteomes" id="UP000317039"/>
    </source>
</evidence>
<organism evidence="1 2">
    <name type="scientific">Nocardia otitidiscaviarum</name>
    <dbReference type="NCBI Taxonomy" id="1823"/>
    <lineage>
        <taxon>Bacteria</taxon>
        <taxon>Bacillati</taxon>
        <taxon>Actinomycetota</taxon>
        <taxon>Actinomycetes</taxon>
        <taxon>Mycobacteriales</taxon>
        <taxon>Nocardiaceae</taxon>
        <taxon>Nocardia</taxon>
    </lineage>
</organism>
<sequence>MRNEDITMRTLPRAGLLAVSISLTASCGLGPTPNQERAREQAIQDCSAGTFDFTAMSDTQPLGRSDALYQKMIEATGNKQSVSMLDLTNSAGWSDEWDRMVGVWEDAERDELNSRAQTPGYCWKGLPSNSGMSDRPSDGFYLFIRDNEPVQFVRYRPDVYPIQLLPGAVVTKKTVLGMSGSKLQPE</sequence>
<dbReference type="EMBL" id="CP041695">
    <property type="protein sequence ID" value="QDP78578.1"/>
    <property type="molecule type" value="Genomic_DNA"/>
</dbReference>
<dbReference type="GeneID" id="80332204"/>
<dbReference type="KEGG" id="nod:FOH10_07325"/>